<feature type="domain" description="SCP" evidence="1">
    <location>
        <begin position="13"/>
        <end position="73"/>
    </location>
</feature>
<dbReference type="PANTHER" id="PTHR31157:SF1">
    <property type="entry name" value="SCP DOMAIN-CONTAINING PROTEIN"/>
    <property type="match status" value="1"/>
</dbReference>
<dbReference type="CDD" id="cd05379">
    <property type="entry name" value="CAP_bacterial"/>
    <property type="match status" value="1"/>
</dbReference>
<evidence type="ECO:0000313" key="2">
    <source>
        <dbReference type="EMBL" id="CAA9286619.1"/>
    </source>
</evidence>
<proteinExistence type="predicted"/>
<gene>
    <name evidence="2" type="ORF">AVDCRST_MAG93-3581</name>
</gene>
<organism evidence="2">
    <name type="scientific">uncultured Chloroflexia bacterium</name>
    <dbReference type="NCBI Taxonomy" id="1672391"/>
    <lineage>
        <taxon>Bacteria</taxon>
        <taxon>Bacillati</taxon>
        <taxon>Chloroflexota</taxon>
        <taxon>Chloroflexia</taxon>
        <taxon>environmental samples</taxon>
    </lineage>
</organism>
<protein>
    <recommendedName>
        <fullName evidence="1">SCP domain-containing protein</fullName>
    </recommendedName>
</protein>
<dbReference type="InterPro" id="IPR014044">
    <property type="entry name" value="CAP_dom"/>
</dbReference>
<reference evidence="2" key="1">
    <citation type="submission" date="2020-02" db="EMBL/GenBank/DDBJ databases">
        <authorList>
            <person name="Meier V. D."/>
        </authorList>
    </citation>
    <scope>NUCLEOTIDE SEQUENCE</scope>
    <source>
        <strain evidence="2">AVDCRST_MAG93</strain>
    </source>
</reference>
<dbReference type="Gene3D" id="3.40.33.10">
    <property type="entry name" value="CAP"/>
    <property type="match status" value="1"/>
</dbReference>
<dbReference type="AlphaFoldDB" id="A0A6J4JT01"/>
<evidence type="ECO:0000259" key="1">
    <source>
        <dbReference type="Pfam" id="PF00188"/>
    </source>
</evidence>
<dbReference type="EMBL" id="CADCTR010001219">
    <property type="protein sequence ID" value="CAA9286619.1"/>
    <property type="molecule type" value="Genomic_DNA"/>
</dbReference>
<dbReference type="InterPro" id="IPR035940">
    <property type="entry name" value="CAP_sf"/>
</dbReference>
<sequence>GVTWSQNIANHGYTYRTYTAENIAAGSATASQTFNQWKNSAGHRANMLNANFKAIGIGRAYSAASTYKWYWTTTFGGYQDAAVTCSA</sequence>
<dbReference type="Pfam" id="PF00188">
    <property type="entry name" value="CAP"/>
    <property type="match status" value="1"/>
</dbReference>
<dbReference type="SUPFAM" id="SSF55797">
    <property type="entry name" value="PR-1-like"/>
    <property type="match status" value="1"/>
</dbReference>
<dbReference type="PANTHER" id="PTHR31157">
    <property type="entry name" value="SCP DOMAIN-CONTAINING PROTEIN"/>
    <property type="match status" value="1"/>
</dbReference>
<feature type="non-terminal residue" evidence="2">
    <location>
        <position position="1"/>
    </location>
</feature>
<name>A0A6J4JT01_9CHLR</name>
<accession>A0A6J4JT01</accession>